<evidence type="ECO:0000313" key="5">
    <source>
        <dbReference type="EMBL" id="VAW46039.1"/>
    </source>
</evidence>
<dbReference type="Pfam" id="PF13442">
    <property type="entry name" value="Cytochrome_CBB3"/>
    <property type="match status" value="1"/>
</dbReference>
<accession>A0A3B0W9P3</accession>
<evidence type="ECO:0000259" key="4">
    <source>
        <dbReference type="PROSITE" id="PS51007"/>
    </source>
</evidence>
<dbReference type="Gene3D" id="1.10.760.10">
    <property type="entry name" value="Cytochrome c-like domain"/>
    <property type="match status" value="1"/>
</dbReference>
<dbReference type="SUPFAM" id="SSF46626">
    <property type="entry name" value="Cytochrome c"/>
    <property type="match status" value="1"/>
</dbReference>
<gene>
    <name evidence="5" type="ORF">MNBD_GAMMA04-894</name>
</gene>
<name>A0A3B0W9P3_9ZZZZ</name>
<evidence type="ECO:0000256" key="3">
    <source>
        <dbReference type="ARBA" id="ARBA00023004"/>
    </source>
</evidence>
<dbReference type="PANTHER" id="PTHR35008">
    <property type="entry name" value="BLL4482 PROTEIN-RELATED"/>
    <property type="match status" value="1"/>
</dbReference>
<dbReference type="EMBL" id="UOFB01000113">
    <property type="protein sequence ID" value="VAW46039.1"/>
    <property type="molecule type" value="Genomic_DNA"/>
</dbReference>
<dbReference type="PANTHER" id="PTHR35008:SF4">
    <property type="entry name" value="BLL4482 PROTEIN"/>
    <property type="match status" value="1"/>
</dbReference>
<dbReference type="GO" id="GO:0009055">
    <property type="term" value="F:electron transfer activity"/>
    <property type="evidence" value="ECO:0007669"/>
    <property type="project" value="InterPro"/>
</dbReference>
<reference evidence="5" key="1">
    <citation type="submission" date="2018-06" db="EMBL/GenBank/DDBJ databases">
        <authorList>
            <person name="Zhirakovskaya E."/>
        </authorList>
    </citation>
    <scope>NUCLEOTIDE SEQUENCE</scope>
</reference>
<keyword evidence="1" id="KW-0349">Heme</keyword>
<sequence>MKALLLIPTLLILSTGASAQSDLLHAAPHKDMPNTTERWYSAQDIQKGQQVFKQNCAACHGDKAQGIVKDWRAELPNGKYPAPPLNGSAHAWHHRLKALDGTIQRGGIPIGGTMPAFKDKLTRHERLQAIAYFQSFWSDNIYQAWLKRGGLKP</sequence>
<proteinExistence type="predicted"/>
<dbReference type="InterPro" id="IPR036909">
    <property type="entry name" value="Cyt_c-like_dom_sf"/>
</dbReference>
<feature type="domain" description="Cytochrome c" evidence="4">
    <location>
        <begin position="43"/>
        <end position="137"/>
    </location>
</feature>
<dbReference type="InterPro" id="IPR009056">
    <property type="entry name" value="Cyt_c-like_dom"/>
</dbReference>
<evidence type="ECO:0000256" key="1">
    <source>
        <dbReference type="ARBA" id="ARBA00022617"/>
    </source>
</evidence>
<evidence type="ECO:0000256" key="2">
    <source>
        <dbReference type="ARBA" id="ARBA00022723"/>
    </source>
</evidence>
<keyword evidence="3" id="KW-0408">Iron</keyword>
<dbReference type="InterPro" id="IPR051459">
    <property type="entry name" value="Cytochrome_c-type_DH"/>
</dbReference>
<keyword evidence="2" id="KW-0479">Metal-binding</keyword>
<dbReference type="AlphaFoldDB" id="A0A3B0W9P3"/>
<dbReference type="GO" id="GO:0020037">
    <property type="term" value="F:heme binding"/>
    <property type="evidence" value="ECO:0007669"/>
    <property type="project" value="InterPro"/>
</dbReference>
<dbReference type="PROSITE" id="PS51007">
    <property type="entry name" value="CYTC"/>
    <property type="match status" value="1"/>
</dbReference>
<organism evidence="5">
    <name type="scientific">hydrothermal vent metagenome</name>
    <dbReference type="NCBI Taxonomy" id="652676"/>
    <lineage>
        <taxon>unclassified sequences</taxon>
        <taxon>metagenomes</taxon>
        <taxon>ecological metagenomes</taxon>
    </lineage>
</organism>
<protein>
    <submittedName>
        <fullName evidence="5">Cytochrome c, class IC:Cytochrome c, class I</fullName>
    </submittedName>
</protein>
<dbReference type="GO" id="GO:0046872">
    <property type="term" value="F:metal ion binding"/>
    <property type="evidence" value="ECO:0007669"/>
    <property type="project" value="UniProtKB-KW"/>
</dbReference>